<feature type="signal peptide" evidence="1">
    <location>
        <begin position="1"/>
        <end position="23"/>
    </location>
</feature>
<evidence type="ECO:0000313" key="3">
    <source>
        <dbReference type="Proteomes" id="UP001262889"/>
    </source>
</evidence>
<organism evidence="2 3">
    <name type="scientific">Autumnicola tepida</name>
    <dbReference type="NCBI Taxonomy" id="3075595"/>
    <lineage>
        <taxon>Bacteria</taxon>
        <taxon>Pseudomonadati</taxon>
        <taxon>Bacteroidota</taxon>
        <taxon>Flavobacteriia</taxon>
        <taxon>Flavobacteriales</taxon>
        <taxon>Flavobacteriaceae</taxon>
        <taxon>Autumnicola</taxon>
    </lineage>
</organism>
<dbReference type="NCBIfam" id="TIGR03519">
    <property type="entry name" value="T9SS_PorP_fam"/>
    <property type="match status" value="1"/>
</dbReference>
<keyword evidence="3" id="KW-1185">Reference proteome</keyword>
<gene>
    <name evidence="2" type="ORF">RM553_19165</name>
</gene>
<evidence type="ECO:0000313" key="2">
    <source>
        <dbReference type="EMBL" id="MDT0644961.1"/>
    </source>
</evidence>
<sequence>MKTGYIQLLILCFSLLLSFTATSQIEPQFTNYMYTVQQFNPAFAGAVTNGSITGVIRSQWVGIEGAPESQFLSYLGPVSNGKMGVGLNLIHDKVGPSSYKSFSALYAYNLRINSTTTISLGINAGGSLLDIDLTEGDFENPGDIAQNNLNNEFYAKVGAGAMVYNRKWFAGFSVPNFFKQDFYDSEIRNVVANKLQFNVLAGYQFELNRNLTFRPSVLANIIEGNPITLNANANFLLFGRLHLGLGYRYNEALSGLAGFQILENLLVGYSYDYGTNDFSNYHDGSHEIVLKFKFKKQPYNAGNALNSF</sequence>
<keyword evidence="1" id="KW-0732">Signal</keyword>
<dbReference type="InterPro" id="IPR019861">
    <property type="entry name" value="PorP/SprF_Bacteroidetes"/>
</dbReference>
<dbReference type="Proteomes" id="UP001262889">
    <property type="component" value="Unassembled WGS sequence"/>
</dbReference>
<dbReference type="Pfam" id="PF11751">
    <property type="entry name" value="PorP_SprF"/>
    <property type="match status" value="1"/>
</dbReference>
<protein>
    <submittedName>
        <fullName evidence="2">Type IX secretion system membrane protein PorP/SprF</fullName>
    </submittedName>
</protein>
<name>A0ABU3CF34_9FLAO</name>
<evidence type="ECO:0000256" key="1">
    <source>
        <dbReference type="SAM" id="SignalP"/>
    </source>
</evidence>
<comment type="caution">
    <text evidence="2">The sequence shown here is derived from an EMBL/GenBank/DDBJ whole genome shotgun (WGS) entry which is preliminary data.</text>
</comment>
<feature type="chain" id="PRO_5046667873" evidence="1">
    <location>
        <begin position="24"/>
        <end position="308"/>
    </location>
</feature>
<proteinExistence type="predicted"/>
<dbReference type="RefSeq" id="WP_311536576.1">
    <property type="nucleotide sequence ID" value="NZ_JAVRHQ010000055.1"/>
</dbReference>
<accession>A0ABU3CF34</accession>
<dbReference type="EMBL" id="JAVRHQ010000055">
    <property type="protein sequence ID" value="MDT0644961.1"/>
    <property type="molecule type" value="Genomic_DNA"/>
</dbReference>
<reference evidence="2 3" key="1">
    <citation type="submission" date="2023-09" db="EMBL/GenBank/DDBJ databases">
        <authorList>
            <person name="Rey-Velasco X."/>
        </authorList>
    </citation>
    <scope>NUCLEOTIDE SEQUENCE [LARGE SCALE GENOMIC DNA]</scope>
    <source>
        <strain evidence="2 3">F363</strain>
    </source>
</reference>